<dbReference type="EMBL" id="JAFBFI010000007">
    <property type="protein sequence ID" value="MBM7692512.1"/>
    <property type="molecule type" value="Genomic_DNA"/>
</dbReference>
<keyword evidence="2" id="KW-1185">Reference proteome</keyword>
<accession>A0ABS2QH92</accession>
<dbReference type="Proteomes" id="UP000823486">
    <property type="component" value="Unassembled WGS sequence"/>
</dbReference>
<gene>
    <name evidence="1" type="ORF">JOC77_001942</name>
</gene>
<dbReference type="RefSeq" id="WP_239558690.1">
    <property type="nucleotide sequence ID" value="NZ_JAFBFI010000007.1"/>
</dbReference>
<reference evidence="1 2" key="1">
    <citation type="submission" date="2021-01" db="EMBL/GenBank/DDBJ databases">
        <title>Genomic Encyclopedia of Type Strains, Phase IV (KMG-IV): sequencing the most valuable type-strain genomes for metagenomic binning, comparative biology and taxonomic classification.</title>
        <authorList>
            <person name="Goeker M."/>
        </authorList>
    </citation>
    <scope>NUCLEOTIDE SEQUENCE [LARGE SCALE GENOMIC DNA]</scope>
    <source>
        <strain evidence="1 2">DSM 105482</strain>
    </source>
</reference>
<name>A0ABS2QH92_9BACI</name>
<comment type="caution">
    <text evidence="1">The sequence shown here is derived from an EMBL/GenBank/DDBJ whole genome shotgun (WGS) entry which is preliminary data.</text>
</comment>
<protein>
    <submittedName>
        <fullName evidence="1">Uncharacterized protein</fullName>
    </submittedName>
</protein>
<proteinExistence type="predicted"/>
<organism evidence="1 2">
    <name type="scientific">Peribacillus deserti</name>
    <dbReference type="NCBI Taxonomy" id="673318"/>
    <lineage>
        <taxon>Bacteria</taxon>
        <taxon>Bacillati</taxon>
        <taxon>Bacillota</taxon>
        <taxon>Bacilli</taxon>
        <taxon>Bacillales</taxon>
        <taxon>Bacillaceae</taxon>
        <taxon>Peribacillus</taxon>
    </lineage>
</organism>
<sequence>MEEMGSYKRLLNSYLSLWNNRSYQNGSGSEEEQLVELVKRELLDENSHPRIRKTKHEKFYLSTSRIIESDLDDSAKVALIRLYTELFNDI</sequence>
<evidence type="ECO:0000313" key="1">
    <source>
        <dbReference type="EMBL" id="MBM7692512.1"/>
    </source>
</evidence>
<evidence type="ECO:0000313" key="2">
    <source>
        <dbReference type="Proteomes" id="UP000823486"/>
    </source>
</evidence>